<evidence type="ECO:0000313" key="2">
    <source>
        <dbReference type="EMBL" id="MBB4615956.1"/>
    </source>
</evidence>
<evidence type="ECO:0000313" key="3">
    <source>
        <dbReference type="Proteomes" id="UP000574769"/>
    </source>
</evidence>
<feature type="chain" id="PRO_5030528479" evidence="1">
    <location>
        <begin position="22"/>
        <end position="197"/>
    </location>
</feature>
<dbReference type="AlphaFoldDB" id="A0A7W7AFK7"/>
<reference evidence="2 3" key="1">
    <citation type="submission" date="2020-08" db="EMBL/GenBank/DDBJ databases">
        <title>Genomic Encyclopedia of Type Strains, Phase IV (KMG-IV): sequencing the most valuable type-strain genomes for metagenomic binning, comparative biology and taxonomic classification.</title>
        <authorList>
            <person name="Goeker M."/>
        </authorList>
    </citation>
    <scope>NUCLEOTIDE SEQUENCE [LARGE SCALE GENOMIC DNA]</scope>
    <source>
        <strain evidence="2 3">DSM 15867</strain>
    </source>
</reference>
<protein>
    <submittedName>
        <fullName evidence="2">Plastocyanin</fullName>
    </submittedName>
</protein>
<dbReference type="SUPFAM" id="SSF49503">
    <property type="entry name" value="Cupredoxins"/>
    <property type="match status" value="1"/>
</dbReference>
<keyword evidence="1" id="KW-0732">Signal</keyword>
<dbReference type="Gene3D" id="2.60.40.420">
    <property type="entry name" value="Cupredoxins - blue copper proteins"/>
    <property type="match status" value="1"/>
</dbReference>
<keyword evidence="3" id="KW-1185">Reference proteome</keyword>
<sequence length="197" mass="20538">MIFRHALASIAILSMAGVAQAAPVTVQVVGVDGRPLPGAVVTLTLPGTPAPAVRGPYRVAQQNIAFDPKILIVPVGAQVSFPNLDRVRHHVYSFSPARKFDLKLYGRDDSRSITFDKPGPVALGCNIHDGMNGLVYVTATPFAAVADGEGRVSFAGAGAGRGTVTVWHPSIRKPGNTLSQPLAVSTAGATAVVRLRP</sequence>
<dbReference type="EMBL" id="JACHNY010000001">
    <property type="protein sequence ID" value="MBB4615956.1"/>
    <property type="molecule type" value="Genomic_DNA"/>
</dbReference>
<organism evidence="2 3">
    <name type="scientific">Sphingomonas abaci</name>
    <dbReference type="NCBI Taxonomy" id="237611"/>
    <lineage>
        <taxon>Bacteria</taxon>
        <taxon>Pseudomonadati</taxon>
        <taxon>Pseudomonadota</taxon>
        <taxon>Alphaproteobacteria</taxon>
        <taxon>Sphingomonadales</taxon>
        <taxon>Sphingomonadaceae</taxon>
        <taxon>Sphingomonas</taxon>
    </lineage>
</organism>
<proteinExistence type="predicted"/>
<accession>A0A7W7AFK7</accession>
<evidence type="ECO:0000256" key="1">
    <source>
        <dbReference type="SAM" id="SignalP"/>
    </source>
</evidence>
<name>A0A7W7AFK7_9SPHN</name>
<comment type="caution">
    <text evidence="2">The sequence shown here is derived from an EMBL/GenBank/DDBJ whole genome shotgun (WGS) entry which is preliminary data.</text>
</comment>
<dbReference type="RefSeq" id="WP_184110484.1">
    <property type="nucleotide sequence ID" value="NZ_JACHNY010000001.1"/>
</dbReference>
<feature type="signal peptide" evidence="1">
    <location>
        <begin position="1"/>
        <end position="21"/>
    </location>
</feature>
<dbReference type="Proteomes" id="UP000574769">
    <property type="component" value="Unassembled WGS sequence"/>
</dbReference>
<gene>
    <name evidence="2" type="ORF">GGQ96_000062</name>
</gene>
<dbReference type="InterPro" id="IPR008972">
    <property type="entry name" value="Cupredoxin"/>
</dbReference>